<accession>A0A8T1NPY8</accession>
<dbReference type="AlphaFoldDB" id="A0A8T1NPY8"/>
<dbReference type="Gene3D" id="1.25.40.10">
    <property type="entry name" value="Tetratricopeptide repeat domain"/>
    <property type="match status" value="1"/>
</dbReference>
<dbReference type="OrthoDB" id="439046at2759"/>
<feature type="region of interest" description="Disordered" evidence="1">
    <location>
        <begin position="134"/>
        <end position="158"/>
    </location>
</feature>
<dbReference type="PANTHER" id="PTHR26312:SF123">
    <property type="entry name" value="TETRATRICOPEPTIDE REPEAT (TPR)-LIKE SUPERFAMILY PROTEIN"/>
    <property type="match status" value="1"/>
</dbReference>
<gene>
    <name evidence="2" type="ORF">CIPAW_12G065800</name>
</gene>
<keyword evidence="3" id="KW-1185">Reference proteome</keyword>
<evidence type="ECO:0000313" key="2">
    <source>
        <dbReference type="EMBL" id="KAG6633679.1"/>
    </source>
</evidence>
<dbReference type="PANTHER" id="PTHR26312">
    <property type="entry name" value="TETRATRICOPEPTIDE REPEAT PROTEIN 5"/>
    <property type="match status" value="1"/>
</dbReference>
<evidence type="ECO:0000313" key="3">
    <source>
        <dbReference type="Proteomes" id="UP000811609"/>
    </source>
</evidence>
<proteinExistence type="predicted"/>
<dbReference type="InterPro" id="IPR011990">
    <property type="entry name" value="TPR-like_helical_dom_sf"/>
</dbReference>
<evidence type="ECO:0000256" key="1">
    <source>
        <dbReference type="SAM" id="MobiDB-lite"/>
    </source>
</evidence>
<name>A0A8T1NPY8_CARIL</name>
<dbReference type="SUPFAM" id="SSF48452">
    <property type="entry name" value="TPR-like"/>
    <property type="match status" value="1"/>
</dbReference>
<sequence>MRAVLLRTGSYGAQSPPVFPGSAQVSLYRHDSAPSLFSCERSPVNSPRTSLHLDINRRRDAPATASGIRRAFSESNVIRPEVRFSSLTESGSRSFSARIPEEEYLSESEDDGIGSLSTIDGIWREIGIPVEEPSFPGDGFGRGGKSRGGGDGGNGIGNGEDRSKIGAYYLEMLKSNPGDSLLLRNYGKFLHEVEKDTVRAEEYYGRAIIASPGDGEVLSLYGKLIWDTQRDGDRAKSYFDRAVHASPDNCSVLGSYAHFMWEAEDEEEESMGASPALAPAL</sequence>
<organism evidence="2 3">
    <name type="scientific">Carya illinoinensis</name>
    <name type="common">Pecan</name>
    <dbReference type="NCBI Taxonomy" id="32201"/>
    <lineage>
        <taxon>Eukaryota</taxon>
        <taxon>Viridiplantae</taxon>
        <taxon>Streptophyta</taxon>
        <taxon>Embryophyta</taxon>
        <taxon>Tracheophyta</taxon>
        <taxon>Spermatophyta</taxon>
        <taxon>Magnoliopsida</taxon>
        <taxon>eudicotyledons</taxon>
        <taxon>Gunneridae</taxon>
        <taxon>Pentapetalae</taxon>
        <taxon>rosids</taxon>
        <taxon>fabids</taxon>
        <taxon>Fagales</taxon>
        <taxon>Juglandaceae</taxon>
        <taxon>Carya</taxon>
    </lineage>
</organism>
<protein>
    <submittedName>
        <fullName evidence="2">Uncharacterized protein</fullName>
    </submittedName>
</protein>
<feature type="compositionally biased region" description="Gly residues" evidence="1">
    <location>
        <begin position="138"/>
        <end position="158"/>
    </location>
</feature>
<comment type="caution">
    <text evidence="2">The sequence shown here is derived from an EMBL/GenBank/DDBJ whole genome shotgun (WGS) entry which is preliminary data.</text>
</comment>
<reference evidence="2" key="1">
    <citation type="submission" date="2020-12" db="EMBL/GenBank/DDBJ databases">
        <title>WGS assembly of Carya illinoinensis cv. Pawnee.</title>
        <authorList>
            <person name="Platts A."/>
            <person name="Shu S."/>
            <person name="Wright S."/>
            <person name="Barry K."/>
            <person name="Edger P."/>
            <person name="Pires J.C."/>
            <person name="Schmutz J."/>
        </authorList>
    </citation>
    <scope>NUCLEOTIDE SEQUENCE</scope>
    <source>
        <tissue evidence="2">Leaf</tissue>
    </source>
</reference>
<dbReference type="EMBL" id="CM031820">
    <property type="protein sequence ID" value="KAG6633679.1"/>
    <property type="molecule type" value="Genomic_DNA"/>
</dbReference>
<dbReference type="Proteomes" id="UP000811609">
    <property type="component" value="Chromosome 12"/>
</dbReference>